<dbReference type="PANTHER" id="PTHR11741">
    <property type="entry name" value="ELONGATION FACTOR TS"/>
    <property type="match status" value="1"/>
</dbReference>
<evidence type="ECO:0000259" key="9">
    <source>
        <dbReference type="Pfam" id="PF00889"/>
    </source>
</evidence>
<dbReference type="EMBL" id="PEZD01000030">
    <property type="protein sequence ID" value="PIS17306.1"/>
    <property type="molecule type" value="Genomic_DNA"/>
</dbReference>
<dbReference type="SUPFAM" id="SSF54713">
    <property type="entry name" value="Elongation factor Ts (EF-Ts), dimerisation domain"/>
    <property type="match status" value="1"/>
</dbReference>
<keyword evidence="5" id="KW-0963">Cytoplasm</keyword>
<dbReference type="InterPro" id="IPR036402">
    <property type="entry name" value="EF-Ts_dimer_sf"/>
</dbReference>
<comment type="caution">
    <text evidence="10">The sequence shown here is derived from an EMBL/GenBank/DDBJ whole genome shotgun (WGS) entry which is preliminary data.</text>
</comment>
<protein>
    <recommendedName>
        <fullName evidence="2 5">Elongation factor Ts</fullName>
        <shortName evidence="5">EF-Ts</shortName>
    </recommendedName>
</protein>
<dbReference type="Gene3D" id="3.30.479.20">
    <property type="entry name" value="Elongation factor Ts, dimerisation domain"/>
    <property type="match status" value="1"/>
</dbReference>
<keyword evidence="8" id="KW-0175">Coiled coil</keyword>
<comment type="subcellular location">
    <subcellularLocation>
        <location evidence="5 7">Cytoplasm</location>
    </subcellularLocation>
</comment>
<evidence type="ECO:0000256" key="1">
    <source>
        <dbReference type="ARBA" id="ARBA00005532"/>
    </source>
</evidence>
<evidence type="ECO:0000256" key="8">
    <source>
        <dbReference type="SAM" id="Coils"/>
    </source>
</evidence>
<dbReference type="PANTHER" id="PTHR11741:SF0">
    <property type="entry name" value="ELONGATION FACTOR TS, MITOCHONDRIAL"/>
    <property type="match status" value="1"/>
</dbReference>
<dbReference type="InterPro" id="IPR014039">
    <property type="entry name" value="Transl_elong_EFTs/EF1B_dimer"/>
</dbReference>
<evidence type="ECO:0000256" key="5">
    <source>
        <dbReference type="HAMAP-Rule" id="MF_00050"/>
    </source>
</evidence>
<comment type="function">
    <text evidence="5 6">Associates with the EF-Tu.GDP complex and induces the exchange of GDP to GTP. It remains bound to the aminoacyl-tRNA.EF-Tu.GTP complex up to the GTP hydrolysis stage on the ribosome.</text>
</comment>
<feature type="region of interest" description="Involved in Mg(2+) ion dislocation from EF-Tu" evidence="5">
    <location>
        <begin position="78"/>
        <end position="81"/>
    </location>
</feature>
<evidence type="ECO:0000313" key="10">
    <source>
        <dbReference type="EMBL" id="PIS17306.1"/>
    </source>
</evidence>
<dbReference type="FunFam" id="1.10.8.10:FF:000001">
    <property type="entry name" value="Elongation factor Ts"/>
    <property type="match status" value="1"/>
</dbReference>
<organism evidence="10 11">
    <name type="scientific">Candidatus Nealsonbacteria bacterium CG09_land_8_20_14_0_10_42_14</name>
    <dbReference type="NCBI Taxonomy" id="1974707"/>
    <lineage>
        <taxon>Bacteria</taxon>
        <taxon>Candidatus Nealsoniibacteriota</taxon>
    </lineage>
</organism>
<dbReference type="InterPro" id="IPR018101">
    <property type="entry name" value="Transl_elong_Ts_CS"/>
</dbReference>
<proteinExistence type="inferred from homology"/>
<feature type="domain" description="Translation elongation factor EFTs/EF1B dimerisation" evidence="9">
    <location>
        <begin position="69"/>
        <end position="145"/>
    </location>
</feature>
<name>A0A2H0WXA7_9BACT</name>
<dbReference type="Gene3D" id="1.10.8.10">
    <property type="entry name" value="DNA helicase RuvA subunit, C-terminal domain"/>
    <property type="match status" value="1"/>
</dbReference>
<keyword evidence="3 5" id="KW-0251">Elongation factor</keyword>
<accession>A0A2H0WXA7</accession>
<dbReference type="Pfam" id="PF00889">
    <property type="entry name" value="EF_TS"/>
    <property type="match status" value="1"/>
</dbReference>
<sequence>MIDKIKQLRTETEVSITECKKALKEAKGDLAQAKEILKKWGKNLAQKKAERATSQGIIASYVHPNKKVGVILELGCETDFVAKNQDFQNLAHELCLQIAALGEEEALLLEQPWIKDEAKTVKDLIDEVIARLGENVIVKKFARYQI</sequence>
<evidence type="ECO:0000256" key="7">
    <source>
        <dbReference type="RuleBase" id="RU000643"/>
    </source>
</evidence>
<dbReference type="AlphaFoldDB" id="A0A2H0WXA7"/>
<evidence type="ECO:0000313" key="11">
    <source>
        <dbReference type="Proteomes" id="UP000229675"/>
    </source>
</evidence>
<comment type="similarity">
    <text evidence="1 5 6">Belongs to the EF-Ts family.</text>
</comment>
<evidence type="ECO:0000256" key="4">
    <source>
        <dbReference type="ARBA" id="ARBA00022917"/>
    </source>
</evidence>
<feature type="coiled-coil region" evidence="8">
    <location>
        <begin position="16"/>
        <end position="50"/>
    </location>
</feature>
<keyword evidence="4 5" id="KW-0648">Protein biosynthesis</keyword>
<evidence type="ECO:0000256" key="3">
    <source>
        <dbReference type="ARBA" id="ARBA00022768"/>
    </source>
</evidence>
<dbReference type="SUPFAM" id="SSF46934">
    <property type="entry name" value="UBA-like"/>
    <property type="match status" value="1"/>
</dbReference>
<reference evidence="11" key="1">
    <citation type="submission" date="2017-09" db="EMBL/GenBank/DDBJ databases">
        <title>Depth-based differentiation of microbial function through sediment-hosted aquifers and enrichment of novel symbionts in the deep terrestrial subsurface.</title>
        <authorList>
            <person name="Probst A.J."/>
            <person name="Ladd B."/>
            <person name="Jarett J.K."/>
            <person name="Geller-Mcgrath D.E."/>
            <person name="Sieber C.M.K."/>
            <person name="Emerson J.B."/>
            <person name="Anantharaman K."/>
            <person name="Thomas B.C."/>
            <person name="Malmstrom R."/>
            <person name="Stieglmeier M."/>
            <person name="Klingl A."/>
            <person name="Woyke T."/>
            <person name="Ryan C.M."/>
            <person name="Banfield J.F."/>
        </authorList>
    </citation>
    <scope>NUCLEOTIDE SEQUENCE [LARGE SCALE GENOMIC DNA]</scope>
</reference>
<dbReference type="GO" id="GO:0003746">
    <property type="term" value="F:translation elongation factor activity"/>
    <property type="evidence" value="ECO:0007669"/>
    <property type="project" value="UniProtKB-UniRule"/>
</dbReference>
<dbReference type="InterPro" id="IPR009060">
    <property type="entry name" value="UBA-like_sf"/>
</dbReference>
<evidence type="ECO:0000256" key="6">
    <source>
        <dbReference type="RuleBase" id="RU000642"/>
    </source>
</evidence>
<dbReference type="PROSITE" id="PS01127">
    <property type="entry name" value="EF_TS_2"/>
    <property type="match status" value="1"/>
</dbReference>
<dbReference type="InterPro" id="IPR001816">
    <property type="entry name" value="Transl_elong_EFTs/EF1B"/>
</dbReference>
<dbReference type="HAMAP" id="MF_00050">
    <property type="entry name" value="EF_Ts"/>
    <property type="match status" value="1"/>
</dbReference>
<dbReference type="Proteomes" id="UP000229675">
    <property type="component" value="Unassembled WGS sequence"/>
</dbReference>
<dbReference type="GO" id="GO:0005737">
    <property type="term" value="C:cytoplasm"/>
    <property type="evidence" value="ECO:0007669"/>
    <property type="project" value="UniProtKB-SubCell"/>
</dbReference>
<dbReference type="NCBIfam" id="TIGR00116">
    <property type="entry name" value="tsf"/>
    <property type="match status" value="1"/>
</dbReference>
<evidence type="ECO:0000256" key="2">
    <source>
        <dbReference type="ARBA" id="ARBA00016956"/>
    </source>
</evidence>
<gene>
    <name evidence="5 10" type="primary">tsf</name>
    <name evidence="10" type="ORF">COT59_01365</name>
</gene>